<dbReference type="AlphaFoldDB" id="A0A0F9V3G5"/>
<evidence type="ECO:0000256" key="1">
    <source>
        <dbReference type="SAM" id="Phobius"/>
    </source>
</evidence>
<dbReference type="EMBL" id="LAZR01000045">
    <property type="protein sequence ID" value="KKN99760.1"/>
    <property type="molecule type" value="Genomic_DNA"/>
</dbReference>
<name>A0A0F9V3G5_9ZZZZ</name>
<reference evidence="2" key="1">
    <citation type="journal article" date="2015" name="Nature">
        <title>Complex archaea that bridge the gap between prokaryotes and eukaryotes.</title>
        <authorList>
            <person name="Spang A."/>
            <person name="Saw J.H."/>
            <person name="Jorgensen S.L."/>
            <person name="Zaremba-Niedzwiedzka K."/>
            <person name="Martijn J."/>
            <person name="Lind A.E."/>
            <person name="van Eijk R."/>
            <person name="Schleper C."/>
            <person name="Guy L."/>
            <person name="Ettema T.J."/>
        </authorList>
    </citation>
    <scope>NUCLEOTIDE SEQUENCE</scope>
</reference>
<keyword evidence="1" id="KW-1133">Transmembrane helix</keyword>
<feature type="transmembrane region" description="Helical" evidence="1">
    <location>
        <begin position="14"/>
        <end position="32"/>
    </location>
</feature>
<evidence type="ECO:0000313" key="2">
    <source>
        <dbReference type="EMBL" id="KKN99760.1"/>
    </source>
</evidence>
<accession>A0A0F9V3G5</accession>
<gene>
    <name evidence="2" type="ORF">LCGC14_0135060</name>
</gene>
<protein>
    <submittedName>
        <fullName evidence="2">Uncharacterized protein</fullName>
    </submittedName>
</protein>
<proteinExistence type="predicted"/>
<keyword evidence="1" id="KW-0812">Transmembrane</keyword>
<comment type="caution">
    <text evidence="2">The sequence shown here is derived from an EMBL/GenBank/DDBJ whole genome shotgun (WGS) entry which is preliminary data.</text>
</comment>
<keyword evidence="1" id="KW-0472">Membrane</keyword>
<organism evidence="2">
    <name type="scientific">marine sediment metagenome</name>
    <dbReference type="NCBI Taxonomy" id="412755"/>
    <lineage>
        <taxon>unclassified sequences</taxon>
        <taxon>metagenomes</taxon>
        <taxon>ecological metagenomes</taxon>
    </lineage>
</organism>
<sequence>MTKPYQNFPALRRIAFGHLQLIAIFIGVTFIVDHWRSADRVNVVQGYINGGVSRPSVGGPAFVPLSPATLLNKMHKDASFDVAHAVSAIVQSFDDTRQGQVLESYLIWAISTERSDSYIDTLLNSAAAKGDFNVPMALTTTSGAFNTAGFLTSVVIAERKALAARGAASDQQATSQEGQRINRSVAFYHSQAAPVRLAAFDPSSSWVTSGGQQRN</sequence>